<dbReference type="InterPro" id="IPR036526">
    <property type="entry name" value="C-N_Hydrolase_sf"/>
</dbReference>
<dbReference type="GO" id="GO:0033388">
    <property type="term" value="P:putrescine biosynthetic process from arginine"/>
    <property type="evidence" value="ECO:0007669"/>
    <property type="project" value="TreeGrafter"/>
</dbReference>
<dbReference type="PANTHER" id="PTHR43674:SF2">
    <property type="entry name" value="BETA-UREIDOPROPIONASE"/>
    <property type="match status" value="1"/>
</dbReference>
<dbReference type="InterPro" id="IPR050345">
    <property type="entry name" value="Aliph_Amidase/BUP"/>
</dbReference>
<dbReference type="InterPro" id="IPR003010">
    <property type="entry name" value="C-N_Hydrolase"/>
</dbReference>
<organism evidence="4 5">
    <name type="scientific">Epibacterium ulvae</name>
    <dbReference type="NCBI Taxonomy" id="1156985"/>
    <lineage>
        <taxon>Bacteria</taxon>
        <taxon>Pseudomonadati</taxon>
        <taxon>Pseudomonadota</taxon>
        <taxon>Alphaproteobacteria</taxon>
        <taxon>Rhodobacterales</taxon>
        <taxon>Roseobacteraceae</taxon>
        <taxon>Epibacterium</taxon>
    </lineage>
</organism>
<gene>
    <name evidence="4" type="ORF">SAMN04488118_104126</name>
</gene>
<feature type="domain" description="CN hydrolase" evidence="3">
    <location>
        <begin position="7"/>
        <end position="252"/>
    </location>
</feature>
<dbReference type="PROSITE" id="PS00920">
    <property type="entry name" value="NITRIL_CHT_1"/>
    <property type="match status" value="1"/>
</dbReference>
<evidence type="ECO:0000313" key="5">
    <source>
        <dbReference type="Proteomes" id="UP000198767"/>
    </source>
</evidence>
<dbReference type="PANTHER" id="PTHR43674">
    <property type="entry name" value="NITRILASE C965.09-RELATED"/>
    <property type="match status" value="1"/>
</dbReference>
<accession>A0A1G5QH43</accession>
<dbReference type="RefSeq" id="WP_157843968.1">
    <property type="nucleotide sequence ID" value="NZ_FMWG01000004.1"/>
</dbReference>
<evidence type="ECO:0000313" key="4">
    <source>
        <dbReference type="EMBL" id="SCZ60651.1"/>
    </source>
</evidence>
<proteinExistence type="predicted"/>
<dbReference type="SUPFAM" id="SSF56317">
    <property type="entry name" value="Carbon-nitrogen hydrolase"/>
    <property type="match status" value="1"/>
</dbReference>
<dbReference type="Proteomes" id="UP000198767">
    <property type="component" value="Unassembled WGS sequence"/>
</dbReference>
<dbReference type="GO" id="GO:0000257">
    <property type="term" value="F:nitrilase activity"/>
    <property type="evidence" value="ECO:0007669"/>
    <property type="project" value="UniProtKB-ARBA"/>
</dbReference>
<dbReference type="PROSITE" id="PS50263">
    <property type="entry name" value="CN_HYDROLASE"/>
    <property type="match status" value="1"/>
</dbReference>
<dbReference type="EMBL" id="FMWG01000004">
    <property type="protein sequence ID" value="SCZ60651.1"/>
    <property type="molecule type" value="Genomic_DNA"/>
</dbReference>
<reference evidence="4 5" key="1">
    <citation type="submission" date="2016-10" db="EMBL/GenBank/DDBJ databases">
        <authorList>
            <person name="de Groot N.N."/>
        </authorList>
    </citation>
    <scope>NUCLEOTIDE SEQUENCE [LARGE SCALE GENOMIC DNA]</scope>
    <source>
        <strain evidence="4 5">U95</strain>
    </source>
</reference>
<feature type="active site" description="Proton acceptor" evidence="2">
    <location>
        <position position="47"/>
    </location>
</feature>
<dbReference type="Pfam" id="PF00795">
    <property type="entry name" value="CN_hydrolase"/>
    <property type="match status" value="1"/>
</dbReference>
<sequence>MDNQDLLRCGAAQIAHRPFAGDALLNAHLDMIASAAQKGVGFLVFPECSLTGYPADLQQAAAMALPADDAQILQLAEASSEMVSVIGFVERGADDSLYNAMAWVFRGAVMAVHRKINLPTYGRLVEGEIFAPGTGTTRIHLPNGWQCGGLICADFWDPGLAYLSALARDAVLAVPFASTEEAVGDGFSNADGWLQILRNHALVYGMPVVASNWTGAFGDMRFWGGSAIVDAKGDIAACAGREPDLILADIALADTEAARRRLPTIRDLSPAILRAEIQGLMEHDYGDP</sequence>
<dbReference type="GO" id="GO:0050126">
    <property type="term" value="F:N-carbamoylputrescine amidase activity"/>
    <property type="evidence" value="ECO:0007669"/>
    <property type="project" value="TreeGrafter"/>
</dbReference>
<dbReference type="Gene3D" id="3.60.110.10">
    <property type="entry name" value="Carbon-nitrogen hydrolase"/>
    <property type="match status" value="1"/>
</dbReference>
<name>A0A1G5QH43_9RHOB</name>
<evidence type="ECO:0000259" key="3">
    <source>
        <dbReference type="PROSITE" id="PS50263"/>
    </source>
</evidence>
<dbReference type="AlphaFoldDB" id="A0A1G5QH43"/>
<dbReference type="STRING" id="1156985.SAMN04488118_104126"/>
<keyword evidence="1 4" id="KW-0378">Hydrolase</keyword>
<evidence type="ECO:0000256" key="2">
    <source>
        <dbReference type="PROSITE-ProRule" id="PRU10139"/>
    </source>
</evidence>
<keyword evidence="5" id="KW-1185">Reference proteome</keyword>
<evidence type="ECO:0000256" key="1">
    <source>
        <dbReference type="ARBA" id="ARBA00022801"/>
    </source>
</evidence>
<protein>
    <submittedName>
        <fullName evidence="4">Predicted amidohydrolase</fullName>
    </submittedName>
</protein>
<dbReference type="OrthoDB" id="9811121at2"/>
<dbReference type="InterPro" id="IPR000132">
    <property type="entry name" value="Nitrilase/CN_hydratase_CS"/>
</dbReference>